<dbReference type="Gene3D" id="2.40.420.20">
    <property type="match status" value="1"/>
</dbReference>
<dbReference type="AlphaFoldDB" id="A0A127PLR0"/>
<dbReference type="Gene3D" id="1.10.287.470">
    <property type="entry name" value="Helix hairpin bin"/>
    <property type="match status" value="1"/>
</dbReference>
<dbReference type="Gene3D" id="2.40.50.100">
    <property type="match status" value="1"/>
</dbReference>
<feature type="domain" description="CusB-like beta-barrel" evidence="2">
    <location>
        <begin position="227"/>
        <end position="297"/>
    </location>
</feature>
<dbReference type="InterPro" id="IPR006143">
    <property type="entry name" value="RND_pump_MFP"/>
</dbReference>
<reference evidence="4 5" key="1">
    <citation type="submission" date="2015-11" db="EMBL/GenBank/DDBJ databases">
        <title>Exploring the genomic traits of fungus-feeding bacterial genus Collimonas.</title>
        <authorList>
            <person name="Song C."/>
            <person name="Schmidt R."/>
            <person name="de Jager V."/>
            <person name="Krzyzanowska D."/>
            <person name="Jongedijk E."/>
            <person name="Cankar K."/>
            <person name="Beekwilder J."/>
            <person name="van Veen A."/>
            <person name="de Boer W."/>
            <person name="van Veen J.A."/>
            <person name="Garbeva P."/>
        </authorList>
    </citation>
    <scope>NUCLEOTIDE SEQUENCE [LARGE SCALE GENOMIC DNA]</scope>
    <source>
        <strain evidence="4 5">Ter282</strain>
    </source>
</reference>
<evidence type="ECO:0000259" key="2">
    <source>
        <dbReference type="Pfam" id="PF25954"/>
    </source>
</evidence>
<dbReference type="PANTHER" id="PTHR30469">
    <property type="entry name" value="MULTIDRUG RESISTANCE PROTEIN MDTA"/>
    <property type="match status" value="1"/>
</dbReference>
<dbReference type="EMBL" id="CP013235">
    <property type="protein sequence ID" value="AMP08623.1"/>
    <property type="molecule type" value="Genomic_DNA"/>
</dbReference>
<proteinExistence type="inferred from homology"/>
<protein>
    <submittedName>
        <fullName evidence="4">Efflux transporter, RND family, MFP subunit</fullName>
    </submittedName>
</protein>
<comment type="similarity">
    <text evidence="1">Belongs to the membrane fusion protein (MFP) (TC 8.A.1) family.</text>
</comment>
<dbReference type="GO" id="GO:1990281">
    <property type="term" value="C:efflux pump complex"/>
    <property type="evidence" value="ECO:0007669"/>
    <property type="project" value="TreeGrafter"/>
</dbReference>
<dbReference type="Gene3D" id="2.40.30.170">
    <property type="match status" value="1"/>
</dbReference>
<dbReference type="SUPFAM" id="SSF111369">
    <property type="entry name" value="HlyD-like secretion proteins"/>
    <property type="match status" value="1"/>
</dbReference>
<dbReference type="InterPro" id="IPR058792">
    <property type="entry name" value="Beta-barrel_RND_2"/>
</dbReference>
<keyword evidence="5" id="KW-1185">Reference proteome</keyword>
<dbReference type="GO" id="GO:0015562">
    <property type="term" value="F:efflux transmembrane transporter activity"/>
    <property type="evidence" value="ECO:0007669"/>
    <property type="project" value="TreeGrafter"/>
</dbReference>
<gene>
    <name evidence="4" type="ORF">CAter282_0820</name>
</gene>
<dbReference type="NCBIfam" id="TIGR01730">
    <property type="entry name" value="RND_mfp"/>
    <property type="match status" value="1"/>
</dbReference>
<feature type="domain" description="CzcB-like barrel-sandwich hybrid" evidence="3">
    <location>
        <begin position="79"/>
        <end position="220"/>
    </location>
</feature>
<evidence type="ECO:0000313" key="5">
    <source>
        <dbReference type="Proteomes" id="UP000071778"/>
    </source>
</evidence>
<dbReference type="Proteomes" id="UP000071778">
    <property type="component" value="Chromosome"/>
</dbReference>
<organism evidence="4 5">
    <name type="scientific">Collimonas arenae</name>
    <dbReference type="NCBI Taxonomy" id="279058"/>
    <lineage>
        <taxon>Bacteria</taxon>
        <taxon>Pseudomonadati</taxon>
        <taxon>Pseudomonadota</taxon>
        <taxon>Betaproteobacteria</taxon>
        <taxon>Burkholderiales</taxon>
        <taxon>Oxalobacteraceae</taxon>
        <taxon>Collimonas</taxon>
    </lineage>
</organism>
<evidence type="ECO:0000256" key="1">
    <source>
        <dbReference type="ARBA" id="ARBA00009477"/>
    </source>
</evidence>
<dbReference type="Pfam" id="PF25973">
    <property type="entry name" value="BSH_CzcB"/>
    <property type="match status" value="1"/>
</dbReference>
<name>A0A127PLR0_9BURK</name>
<accession>A0A127PLR0</accession>
<sequence length="388" mass="40898">MLKRLKPWKAIVFICVAALLIITFLATRKSSPGPNQTAIPPTAAATPRLEFLSTDVMQVTPRDLRQVMPLSGALRAVNQAQVKARVSGEVREVLLREGAAVSAGQVIVRMDSSDYQARLDQAQGSLLAAQGQLDIATKTRDNNKVLVEKGFISKNAFDNAASQYDIAKANVDSARGAVDVARKALSDTVIRAPISGLISRRSVEPGEKVSPDNNLLEIVDLRQMEMAAAVPTSNILDVALNQEVTLALDGMPKPVIGKVVRINPSIEAGSRSILVYIQIDNPQGLLRAGMFGEAQLTLAKKSAVLTVPQSAIQNDAGDSYVYAIENGKIVRHAVTLGMRGNDGSGNGDAVEILSGIGSGASIVKVNLGSLPNGASVRVLAAQPTAVKG</sequence>
<dbReference type="PANTHER" id="PTHR30469:SF15">
    <property type="entry name" value="HLYD FAMILY OF SECRETION PROTEINS"/>
    <property type="match status" value="1"/>
</dbReference>
<dbReference type="Pfam" id="PF25954">
    <property type="entry name" value="Beta-barrel_RND_2"/>
    <property type="match status" value="1"/>
</dbReference>
<dbReference type="InterPro" id="IPR058647">
    <property type="entry name" value="BSH_CzcB-like"/>
</dbReference>
<dbReference type="OrthoDB" id="5502471at2"/>
<evidence type="ECO:0000313" key="4">
    <source>
        <dbReference type="EMBL" id="AMP08623.1"/>
    </source>
</evidence>
<evidence type="ECO:0000259" key="3">
    <source>
        <dbReference type="Pfam" id="PF25973"/>
    </source>
</evidence>
<dbReference type="PATRIC" id="fig|279058.17.peg.895"/>
<dbReference type="RefSeq" id="WP_061532363.1">
    <property type="nucleotide sequence ID" value="NZ_CP013233.1"/>
</dbReference>